<reference evidence="1 2" key="1">
    <citation type="journal article" date="2022" name="Hortic Res">
        <title>A haplotype resolved chromosomal level avocado genome allows analysis of novel avocado genes.</title>
        <authorList>
            <person name="Nath O."/>
            <person name="Fletcher S.J."/>
            <person name="Hayward A."/>
            <person name="Shaw L.M."/>
            <person name="Masouleh A.K."/>
            <person name="Furtado A."/>
            <person name="Henry R.J."/>
            <person name="Mitter N."/>
        </authorList>
    </citation>
    <scope>NUCLEOTIDE SEQUENCE [LARGE SCALE GENOMIC DNA]</scope>
    <source>
        <strain evidence="2">cv. Hass</strain>
    </source>
</reference>
<sequence length="100" mass="10964">MSDLDIGLMILDYFMVAVQAKIPVTRARREVVLRAEKLTTVRAAKIGIVDEAYDSTVETMEGGVRLGEELAGMGSCIRGQGRHLILKHVMCLGWSTFGPI</sequence>
<name>A0ACC2KGV3_PERAE</name>
<proteinExistence type="predicted"/>
<dbReference type="Proteomes" id="UP001234297">
    <property type="component" value="Chromosome 9"/>
</dbReference>
<gene>
    <name evidence="1" type="ORF">MRB53_028771</name>
</gene>
<evidence type="ECO:0000313" key="1">
    <source>
        <dbReference type="EMBL" id="KAJ8620242.1"/>
    </source>
</evidence>
<dbReference type="EMBL" id="CM056817">
    <property type="protein sequence ID" value="KAJ8620242.1"/>
    <property type="molecule type" value="Genomic_DNA"/>
</dbReference>
<protein>
    <submittedName>
        <fullName evidence="1">Uncharacterized protein</fullName>
    </submittedName>
</protein>
<accession>A0ACC2KGV3</accession>
<keyword evidence="2" id="KW-1185">Reference proteome</keyword>
<comment type="caution">
    <text evidence="1">The sequence shown here is derived from an EMBL/GenBank/DDBJ whole genome shotgun (WGS) entry which is preliminary data.</text>
</comment>
<organism evidence="1 2">
    <name type="scientific">Persea americana</name>
    <name type="common">Avocado</name>
    <dbReference type="NCBI Taxonomy" id="3435"/>
    <lineage>
        <taxon>Eukaryota</taxon>
        <taxon>Viridiplantae</taxon>
        <taxon>Streptophyta</taxon>
        <taxon>Embryophyta</taxon>
        <taxon>Tracheophyta</taxon>
        <taxon>Spermatophyta</taxon>
        <taxon>Magnoliopsida</taxon>
        <taxon>Magnoliidae</taxon>
        <taxon>Laurales</taxon>
        <taxon>Lauraceae</taxon>
        <taxon>Persea</taxon>
    </lineage>
</organism>
<evidence type="ECO:0000313" key="2">
    <source>
        <dbReference type="Proteomes" id="UP001234297"/>
    </source>
</evidence>